<evidence type="ECO:0000256" key="1">
    <source>
        <dbReference type="RuleBase" id="RU361155"/>
    </source>
</evidence>
<dbReference type="EMBL" id="WNTK01012717">
    <property type="protein sequence ID" value="KAG9462231.1"/>
    <property type="molecule type" value="Genomic_DNA"/>
</dbReference>
<dbReference type="InterPro" id="IPR000863">
    <property type="entry name" value="Sulfotransferase_dom"/>
</dbReference>
<dbReference type="PANTHER" id="PTHR10704">
    <property type="entry name" value="CARBOHYDRATE SULFOTRANSFERASE"/>
    <property type="match status" value="1"/>
</dbReference>
<protein>
    <recommendedName>
        <fullName evidence="1">Sulfotransferase</fullName>
        <ecNumber evidence="1">2.8.2.-</ecNumber>
    </recommendedName>
</protein>
<dbReference type="GO" id="GO:0006790">
    <property type="term" value="P:sulfur compound metabolic process"/>
    <property type="evidence" value="ECO:0007669"/>
    <property type="project" value="TreeGrafter"/>
</dbReference>
<keyword evidence="5" id="KW-1185">Reference proteome</keyword>
<sequence length="390" mass="45563">MPPHLYFMFFLLFASLALLNLSQFLFSTSYSCPSPSSSLKTKPIHILIVSSWRSGSSFLGQIFNHHKDVFYLFEPGHAIWMKFREESSELLHYPLRDLLHSLFTCDVSPLHHYLPEGGKHISEMGFFAESRALCTYPACSAYMPSEGYDRQNCFYRCVNSSMYRMAEACRMYTHVVIKTVRILDLSILFPLLQDPNLNLRIIHLVRDPRAVALSRKRFKLLATDDRVLLKNEVISKNMNSIINNVMAKICKSQVAINKLARTYKSFDGRYMVIRHEDLVTYPIESLRLIYDFAELHVTKDLEQWMYNVTHKEIQKSGPFMTFSRESSKVIERWRTAANFNFIHQVQLMCKGAMQSFGYLPVRSKKDQENTSIEIRQKNWVDRGVIYQGQW</sequence>
<dbReference type="GO" id="GO:0001517">
    <property type="term" value="F:N-acetylglucosamine 6-O-sulfotransferase activity"/>
    <property type="evidence" value="ECO:0007669"/>
    <property type="project" value="TreeGrafter"/>
</dbReference>
<dbReference type="GO" id="GO:0006044">
    <property type="term" value="P:N-acetylglucosamine metabolic process"/>
    <property type="evidence" value="ECO:0007669"/>
    <property type="project" value="TreeGrafter"/>
</dbReference>
<name>A0A8J6B6F8_ELECQ</name>
<proteinExistence type="inferred from homology"/>
<accession>A0A8J6B6F8</accession>
<evidence type="ECO:0000313" key="5">
    <source>
        <dbReference type="Proteomes" id="UP000770717"/>
    </source>
</evidence>
<dbReference type="InterPro" id="IPR051135">
    <property type="entry name" value="Gal/GlcNAc/GalNAc_ST"/>
</dbReference>
<keyword evidence="1" id="KW-0808">Transferase</keyword>
<evidence type="ECO:0000259" key="3">
    <source>
        <dbReference type="Pfam" id="PF00685"/>
    </source>
</evidence>
<keyword evidence="2" id="KW-0732">Signal</keyword>
<evidence type="ECO:0000256" key="2">
    <source>
        <dbReference type="SAM" id="SignalP"/>
    </source>
</evidence>
<gene>
    <name evidence="4" type="ORF">GDO78_014629</name>
</gene>
<dbReference type="Gene3D" id="3.40.50.300">
    <property type="entry name" value="P-loop containing nucleotide triphosphate hydrolases"/>
    <property type="match status" value="1"/>
</dbReference>
<feature type="signal peptide" evidence="2">
    <location>
        <begin position="1"/>
        <end position="22"/>
    </location>
</feature>
<dbReference type="PANTHER" id="PTHR10704:SF4">
    <property type="entry name" value="CARBOHYDRATE SULFOTRANSFERASE 6"/>
    <property type="match status" value="1"/>
</dbReference>
<evidence type="ECO:0000313" key="4">
    <source>
        <dbReference type="EMBL" id="KAG9462231.1"/>
    </source>
</evidence>
<dbReference type="AlphaFoldDB" id="A0A8J6B6F8"/>
<dbReference type="OrthoDB" id="6138663at2759"/>
<dbReference type="Pfam" id="PF00685">
    <property type="entry name" value="Sulfotransfer_1"/>
    <property type="match status" value="1"/>
</dbReference>
<organism evidence="4 5">
    <name type="scientific">Eleutherodactylus coqui</name>
    <name type="common">Puerto Rican coqui</name>
    <dbReference type="NCBI Taxonomy" id="57060"/>
    <lineage>
        <taxon>Eukaryota</taxon>
        <taxon>Metazoa</taxon>
        <taxon>Chordata</taxon>
        <taxon>Craniata</taxon>
        <taxon>Vertebrata</taxon>
        <taxon>Euteleostomi</taxon>
        <taxon>Amphibia</taxon>
        <taxon>Batrachia</taxon>
        <taxon>Anura</taxon>
        <taxon>Neobatrachia</taxon>
        <taxon>Hyloidea</taxon>
        <taxon>Eleutherodactylidae</taxon>
        <taxon>Eleutherodactylinae</taxon>
        <taxon>Eleutherodactylus</taxon>
        <taxon>Eleutherodactylus</taxon>
    </lineage>
</organism>
<feature type="domain" description="Sulfotransferase" evidence="3">
    <location>
        <begin position="44"/>
        <end position="340"/>
    </location>
</feature>
<comment type="similarity">
    <text evidence="1">Belongs to the sulfotransferase 1 family.</text>
</comment>
<feature type="chain" id="PRO_5035302206" description="Sulfotransferase" evidence="2">
    <location>
        <begin position="23"/>
        <end position="390"/>
    </location>
</feature>
<comment type="caution">
    <text evidence="4">The sequence shown here is derived from an EMBL/GenBank/DDBJ whole genome shotgun (WGS) entry which is preliminary data.</text>
</comment>
<reference evidence="4" key="1">
    <citation type="thesis" date="2020" institute="ProQuest LLC" country="789 East Eisenhower Parkway, Ann Arbor, MI, USA">
        <title>Comparative Genomics and Chromosome Evolution.</title>
        <authorList>
            <person name="Mudd A.B."/>
        </authorList>
    </citation>
    <scope>NUCLEOTIDE SEQUENCE</scope>
    <source>
        <strain evidence="4">HN-11 Male</strain>
        <tissue evidence="4">Kidney and liver</tissue>
    </source>
</reference>
<dbReference type="SUPFAM" id="SSF52540">
    <property type="entry name" value="P-loop containing nucleoside triphosphate hydrolases"/>
    <property type="match status" value="1"/>
</dbReference>
<dbReference type="EC" id="2.8.2.-" evidence="1"/>
<dbReference type="Proteomes" id="UP000770717">
    <property type="component" value="Unassembled WGS sequence"/>
</dbReference>
<dbReference type="InterPro" id="IPR027417">
    <property type="entry name" value="P-loop_NTPase"/>
</dbReference>